<gene>
    <name evidence="1" type="ORF">CVT25_000385</name>
</gene>
<comment type="caution">
    <text evidence="1">The sequence shown here is derived from an EMBL/GenBank/DDBJ whole genome shotgun (WGS) entry which is preliminary data.</text>
</comment>
<sequence>MPWEDNMSFYRYFVPTNKVPSEHNTDILRGAVTAHFKAHYKFMPWVSMPMSKSFLRIVDVPRFQGTHYDLDHLTEWEEVASALKASPIWTSSHILCGDLHIVCTSKASTTATAFFDIWNTASGAHACQLVDKQFMFRGRPLWIHSSLKSFGVLLCTRCWRWGHPISRCHAVAAKFLRCSGPHKLEEHCAVAGCCKGNPKVDPPQALMPAGEPCSHLPRCPNCGKNHSAHECACVFWSHRFDQLWHVEKYCQVQANSFAHHQSLTSSH</sequence>
<dbReference type="AlphaFoldDB" id="A0A409XS67"/>
<name>A0A409XS67_PSICY</name>
<protein>
    <submittedName>
        <fullName evidence="1">Uncharacterized protein</fullName>
    </submittedName>
</protein>
<dbReference type="EMBL" id="NHYD01000711">
    <property type="protein sequence ID" value="PPQ93536.1"/>
    <property type="molecule type" value="Genomic_DNA"/>
</dbReference>
<organism evidence="1 2">
    <name type="scientific">Psilocybe cyanescens</name>
    <dbReference type="NCBI Taxonomy" id="93625"/>
    <lineage>
        <taxon>Eukaryota</taxon>
        <taxon>Fungi</taxon>
        <taxon>Dikarya</taxon>
        <taxon>Basidiomycota</taxon>
        <taxon>Agaricomycotina</taxon>
        <taxon>Agaricomycetes</taxon>
        <taxon>Agaricomycetidae</taxon>
        <taxon>Agaricales</taxon>
        <taxon>Agaricineae</taxon>
        <taxon>Strophariaceae</taxon>
        <taxon>Psilocybe</taxon>
    </lineage>
</organism>
<proteinExistence type="predicted"/>
<dbReference type="OrthoDB" id="3067824at2759"/>
<dbReference type="InParanoid" id="A0A409XS67"/>
<accession>A0A409XS67</accession>
<evidence type="ECO:0000313" key="2">
    <source>
        <dbReference type="Proteomes" id="UP000283269"/>
    </source>
</evidence>
<evidence type="ECO:0000313" key="1">
    <source>
        <dbReference type="EMBL" id="PPQ93536.1"/>
    </source>
</evidence>
<reference evidence="1 2" key="1">
    <citation type="journal article" date="2018" name="Evol. Lett.">
        <title>Horizontal gene cluster transfer increased hallucinogenic mushroom diversity.</title>
        <authorList>
            <person name="Reynolds H.T."/>
            <person name="Vijayakumar V."/>
            <person name="Gluck-Thaler E."/>
            <person name="Korotkin H.B."/>
            <person name="Matheny P.B."/>
            <person name="Slot J.C."/>
        </authorList>
    </citation>
    <scope>NUCLEOTIDE SEQUENCE [LARGE SCALE GENOMIC DNA]</scope>
    <source>
        <strain evidence="1 2">2631</strain>
    </source>
</reference>
<dbReference type="Proteomes" id="UP000283269">
    <property type="component" value="Unassembled WGS sequence"/>
</dbReference>
<keyword evidence="2" id="KW-1185">Reference proteome</keyword>